<dbReference type="Proteomes" id="UP001209570">
    <property type="component" value="Unassembled WGS sequence"/>
</dbReference>
<sequence length="324" mass="35553">MESAPPSRSSASQDPRGEVVVRISSARIFGDVDVDGSSSPGFSFNGTTDSHSMDEPSTAAQAPVEASPSRASQLDVERQRRLAVVIASLRMYNPDFHLTPDVLAIMRAFFEDLGPDAHGTVPLHALFDELERLDPHKELVAEETRTLMRRDIEERCAADERIDFTAFCAWVMRWKEISPLSVQNVYTSWAKQLAMMDFGLNEGDGMLVVRSEELPDGDELRFHLSELLGHRRRQRRDLRRAVSASSSSAAATTDESTEQFAIFESPPIENRGDDETDGDEEDSATADVTPTTPSAPQDSMMTVSKSFVAGGAAGIMANPVLAFK</sequence>
<feature type="compositionally biased region" description="Polar residues" evidence="1">
    <location>
        <begin position="288"/>
        <end position="301"/>
    </location>
</feature>
<protein>
    <submittedName>
        <fullName evidence="2">Uncharacterized protein</fullName>
    </submittedName>
</protein>
<dbReference type="EMBL" id="JAKCXM010000516">
    <property type="protein sequence ID" value="KAJ0393219.1"/>
    <property type="molecule type" value="Genomic_DNA"/>
</dbReference>
<evidence type="ECO:0000313" key="2">
    <source>
        <dbReference type="EMBL" id="KAJ0393219.1"/>
    </source>
</evidence>
<evidence type="ECO:0000256" key="1">
    <source>
        <dbReference type="SAM" id="MobiDB-lite"/>
    </source>
</evidence>
<keyword evidence="3" id="KW-1185">Reference proteome</keyword>
<feature type="compositionally biased region" description="Acidic residues" evidence="1">
    <location>
        <begin position="272"/>
        <end position="284"/>
    </location>
</feature>
<organism evidence="2 3">
    <name type="scientific">Pythium insidiosum</name>
    <name type="common">Pythiosis disease agent</name>
    <dbReference type="NCBI Taxonomy" id="114742"/>
    <lineage>
        <taxon>Eukaryota</taxon>
        <taxon>Sar</taxon>
        <taxon>Stramenopiles</taxon>
        <taxon>Oomycota</taxon>
        <taxon>Peronosporomycetes</taxon>
        <taxon>Pythiales</taxon>
        <taxon>Pythiaceae</taxon>
        <taxon>Pythium</taxon>
    </lineage>
</organism>
<feature type="region of interest" description="Disordered" evidence="1">
    <location>
        <begin position="239"/>
        <end position="301"/>
    </location>
</feature>
<reference evidence="2" key="1">
    <citation type="submission" date="2021-12" db="EMBL/GenBank/DDBJ databases">
        <title>Prjna785345.</title>
        <authorList>
            <person name="Rujirawat T."/>
            <person name="Krajaejun T."/>
        </authorList>
    </citation>
    <scope>NUCLEOTIDE SEQUENCE</scope>
    <source>
        <strain evidence="2">Pi057C3</strain>
    </source>
</reference>
<gene>
    <name evidence="2" type="ORF">P43SY_000929</name>
</gene>
<feature type="region of interest" description="Disordered" evidence="1">
    <location>
        <begin position="31"/>
        <end position="73"/>
    </location>
</feature>
<feature type="compositionally biased region" description="Low complexity" evidence="1">
    <location>
        <begin position="241"/>
        <end position="251"/>
    </location>
</feature>
<accession>A0AAD5Q668</accession>
<evidence type="ECO:0000313" key="3">
    <source>
        <dbReference type="Proteomes" id="UP001209570"/>
    </source>
</evidence>
<comment type="caution">
    <text evidence="2">The sequence shown here is derived from an EMBL/GenBank/DDBJ whole genome shotgun (WGS) entry which is preliminary data.</text>
</comment>
<dbReference type="AlphaFoldDB" id="A0AAD5Q668"/>
<name>A0AAD5Q668_PYTIN</name>
<feature type="compositionally biased region" description="Polar residues" evidence="1">
    <location>
        <begin position="36"/>
        <end position="50"/>
    </location>
</feature>
<proteinExistence type="predicted"/>